<evidence type="ECO:0000259" key="1">
    <source>
        <dbReference type="Pfam" id="PF01368"/>
    </source>
</evidence>
<dbReference type="InterPro" id="IPR001667">
    <property type="entry name" value="DDH_dom"/>
</dbReference>
<dbReference type="Gene3D" id="3.90.1640.10">
    <property type="entry name" value="inorganic pyrophosphatase (n-terminal core)"/>
    <property type="match status" value="1"/>
</dbReference>
<evidence type="ECO:0000313" key="4">
    <source>
        <dbReference type="Proteomes" id="UP000824071"/>
    </source>
</evidence>
<dbReference type="AlphaFoldDB" id="A0A9D1LF93"/>
<protein>
    <submittedName>
        <fullName evidence="3">Bifunctional oligoribonuclease/PAP phosphatase NrnA</fullName>
    </submittedName>
</protein>
<reference evidence="3" key="1">
    <citation type="submission" date="2020-10" db="EMBL/GenBank/DDBJ databases">
        <authorList>
            <person name="Gilroy R."/>
        </authorList>
    </citation>
    <scope>NUCLEOTIDE SEQUENCE</scope>
    <source>
        <strain evidence="3">ChiGjej1B1-19959</strain>
    </source>
</reference>
<dbReference type="InterPro" id="IPR038763">
    <property type="entry name" value="DHH_sf"/>
</dbReference>
<dbReference type="Proteomes" id="UP000824071">
    <property type="component" value="Unassembled WGS sequence"/>
</dbReference>
<dbReference type="Gene3D" id="3.10.310.30">
    <property type="match status" value="1"/>
</dbReference>
<comment type="caution">
    <text evidence="3">The sequence shown here is derived from an EMBL/GenBank/DDBJ whole genome shotgun (WGS) entry which is preliminary data.</text>
</comment>
<feature type="domain" description="DDH" evidence="1">
    <location>
        <begin position="18"/>
        <end position="152"/>
    </location>
</feature>
<dbReference type="PANTHER" id="PTHR47618">
    <property type="entry name" value="BIFUNCTIONAL OLIGORIBONUCLEASE AND PAP PHOSPHATASE NRNA"/>
    <property type="match status" value="1"/>
</dbReference>
<dbReference type="PANTHER" id="PTHR47618:SF1">
    <property type="entry name" value="BIFUNCTIONAL OLIGORIBONUCLEASE AND PAP PHOSPHATASE NRNA"/>
    <property type="match status" value="1"/>
</dbReference>
<dbReference type="EMBL" id="DVMW01000044">
    <property type="protein sequence ID" value="HIU36537.1"/>
    <property type="molecule type" value="Genomic_DNA"/>
</dbReference>
<name>A0A9D1LF93_9FIRM</name>
<sequence>MRNVTVEEAAALLRGQDQILILTHRSPDGDTLGSGFALLRALLSCGKRARLLCSDPIPAKYEYLRRGISDADFAPAFVVAVDIADEKLLGAPLEAQYAGRIDLCVDHHLSNTGYAKALLLRECAATCELIEPLVRALGCRVTPAIADCIYTGLSTDTGCFRYSNVTPETFELAAEMLRAGADFDNINRVMFETKTKTYLKLEALVLASLELHFGGRCAAVTITQEMFRESGSNETECDGIASLPRKIEGVEVGLTLRERADGSFKVSVRTYAPYDASAVCAALGGGGHARAAGCEIDKNDLAAGKARLLSAVQRELEAR</sequence>
<evidence type="ECO:0000313" key="3">
    <source>
        <dbReference type="EMBL" id="HIU36537.1"/>
    </source>
</evidence>
<proteinExistence type="predicted"/>
<dbReference type="GO" id="GO:0003676">
    <property type="term" value="F:nucleic acid binding"/>
    <property type="evidence" value="ECO:0007669"/>
    <property type="project" value="InterPro"/>
</dbReference>
<dbReference type="Pfam" id="PF01368">
    <property type="entry name" value="DHH"/>
    <property type="match status" value="1"/>
</dbReference>
<dbReference type="SUPFAM" id="SSF64182">
    <property type="entry name" value="DHH phosphoesterases"/>
    <property type="match status" value="1"/>
</dbReference>
<organism evidence="3 4">
    <name type="scientific">Candidatus Fimenecus excrementigallinarum</name>
    <dbReference type="NCBI Taxonomy" id="2840816"/>
    <lineage>
        <taxon>Bacteria</taxon>
        <taxon>Bacillati</taxon>
        <taxon>Bacillota</taxon>
        <taxon>Clostridia</taxon>
        <taxon>Candidatus Fimenecus</taxon>
    </lineage>
</organism>
<dbReference type="Pfam" id="PF02272">
    <property type="entry name" value="DHHA1"/>
    <property type="match status" value="1"/>
</dbReference>
<feature type="domain" description="DHHA1" evidence="2">
    <location>
        <begin position="226"/>
        <end position="313"/>
    </location>
</feature>
<gene>
    <name evidence="3" type="ORF">IAC53_08035</name>
</gene>
<dbReference type="InterPro" id="IPR051319">
    <property type="entry name" value="Oligoribo/pAp-PDE_c-di-AMP_PDE"/>
</dbReference>
<reference evidence="3" key="2">
    <citation type="journal article" date="2021" name="PeerJ">
        <title>Extensive microbial diversity within the chicken gut microbiome revealed by metagenomics and culture.</title>
        <authorList>
            <person name="Gilroy R."/>
            <person name="Ravi A."/>
            <person name="Getino M."/>
            <person name="Pursley I."/>
            <person name="Horton D.L."/>
            <person name="Alikhan N.F."/>
            <person name="Baker D."/>
            <person name="Gharbi K."/>
            <person name="Hall N."/>
            <person name="Watson M."/>
            <person name="Adriaenssens E.M."/>
            <person name="Foster-Nyarko E."/>
            <person name="Jarju S."/>
            <person name="Secka A."/>
            <person name="Antonio M."/>
            <person name="Oren A."/>
            <person name="Chaudhuri R.R."/>
            <person name="La Ragione R."/>
            <person name="Hildebrand F."/>
            <person name="Pallen M.J."/>
        </authorList>
    </citation>
    <scope>NUCLEOTIDE SEQUENCE</scope>
    <source>
        <strain evidence="3">ChiGjej1B1-19959</strain>
    </source>
</reference>
<dbReference type="InterPro" id="IPR003156">
    <property type="entry name" value="DHHA1_dom"/>
</dbReference>
<evidence type="ECO:0000259" key="2">
    <source>
        <dbReference type="Pfam" id="PF02272"/>
    </source>
</evidence>
<accession>A0A9D1LF93</accession>